<dbReference type="PANTHER" id="PTHR37625">
    <property type="entry name" value="OUTER MEMBRANE LIPOPROTEIN-RELATED"/>
    <property type="match status" value="1"/>
</dbReference>
<sequence length="145" mass="15081">MRFKLAMLAALGALTLTGCAASGPAPTSVKLDIAGTANMNGGAPAKIKVYYLASTGTFRSSDFFQVFNTPEATLGPDLIAVDEFQLSPGRTVTDSRNFPTAPGAIGVVAAFRDIDSAKFLDVRQLAPNTANTVRVVVSGKSVSIR</sequence>
<dbReference type="Gene3D" id="2.60.40.4150">
    <property type="entry name" value="Type VI secretion system, lipoprotein SciN"/>
    <property type="match status" value="1"/>
</dbReference>
<organism evidence="2 3">
    <name type="scientific">Rhizobium halophytocola</name>
    <dbReference type="NCBI Taxonomy" id="735519"/>
    <lineage>
        <taxon>Bacteria</taxon>
        <taxon>Pseudomonadati</taxon>
        <taxon>Pseudomonadota</taxon>
        <taxon>Alphaproteobacteria</taxon>
        <taxon>Hyphomicrobiales</taxon>
        <taxon>Rhizobiaceae</taxon>
        <taxon>Rhizobium/Agrobacterium group</taxon>
        <taxon>Rhizobium</taxon>
    </lineage>
</organism>
<keyword evidence="1" id="KW-0732">Signal</keyword>
<dbReference type="PANTHER" id="PTHR37625:SF4">
    <property type="entry name" value="OUTER MEMBRANE LIPOPROTEIN"/>
    <property type="match status" value="1"/>
</dbReference>
<feature type="chain" id="PRO_5046976305" evidence="1">
    <location>
        <begin position="21"/>
        <end position="145"/>
    </location>
</feature>
<comment type="caution">
    <text evidence="2">The sequence shown here is derived from an EMBL/GenBank/DDBJ whole genome shotgun (WGS) entry which is preliminary data.</text>
</comment>
<dbReference type="InterPro" id="IPR038706">
    <property type="entry name" value="Type_VI_SciN-like_sf"/>
</dbReference>
<evidence type="ECO:0000256" key="1">
    <source>
        <dbReference type="SAM" id="SignalP"/>
    </source>
</evidence>
<evidence type="ECO:0000313" key="3">
    <source>
        <dbReference type="Proteomes" id="UP000759443"/>
    </source>
</evidence>
<accession>A0ABS4E3G4</accession>
<dbReference type="Proteomes" id="UP000759443">
    <property type="component" value="Unassembled WGS sequence"/>
</dbReference>
<reference evidence="2 3" key="1">
    <citation type="submission" date="2021-03" db="EMBL/GenBank/DDBJ databases">
        <title>Genomic Encyclopedia of Type Strains, Phase IV (KMG-IV): sequencing the most valuable type-strain genomes for metagenomic binning, comparative biology and taxonomic classification.</title>
        <authorList>
            <person name="Goeker M."/>
        </authorList>
    </citation>
    <scope>NUCLEOTIDE SEQUENCE [LARGE SCALE GENOMIC DNA]</scope>
    <source>
        <strain evidence="2 3">DSM 21600</strain>
    </source>
</reference>
<keyword evidence="3" id="KW-1185">Reference proteome</keyword>
<evidence type="ECO:0000313" key="2">
    <source>
        <dbReference type="EMBL" id="MBP1852494.1"/>
    </source>
</evidence>
<feature type="signal peptide" evidence="1">
    <location>
        <begin position="1"/>
        <end position="20"/>
    </location>
</feature>
<dbReference type="PROSITE" id="PS51257">
    <property type="entry name" value="PROKAR_LIPOPROTEIN"/>
    <property type="match status" value="1"/>
</dbReference>
<dbReference type="NCBIfam" id="TIGR03352">
    <property type="entry name" value="VI_chp_3"/>
    <property type="match status" value="1"/>
</dbReference>
<name>A0ABS4E3G4_9HYPH</name>
<gene>
    <name evidence="2" type="ORF">J2Z17_003951</name>
</gene>
<dbReference type="RefSeq" id="WP_209947327.1">
    <property type="nucleotide sequence ID" value="NZ_JAGGJU010000011.1"/>
</dbReference>
<proteinExistence type="predicted"/>
<dbReference type="EMBL" id="JAGGJU010000011">
    <property type="protein sequence ID" value="MBP1852494.1"/>
    <property type="molecule type" value="Genomic_DNA"/>
</dbReference>
<protein>
    <submittedName>
        <fullName evidence="2">Type VI secretion system protein VasD</fullName>
    </submittedName>
</protein>
<dbReference type="InterPro" id="IPR017734">
    <property type="entry name" value="T6SS_SciN"/>
</dbReference>
<dbReference type="Pfam" id="PF12790">
    <property type="entry name" value="T6SS-SciN"/>
    <property type="match status" value="1"/>
</dbReference>